<evidence type="ECO:0000313" key="1">
    <source>
        <dbReference type="EMBL" id="MFA9950679.1"/>
    </source>
</evidence>
<protein>
    <submittedName>
        <fullName evidence="1">T6SS effector amidase Tae4 family protein</fullName>
    </submittedName>
</protein>
<name>A0ABV4UGX8_9RHOO</name>
<dbReference type="Proteomes" id="UP001574673">
    <property type="component" value="Unassembled WGS sequence"/>
</dbReference>
<dbReference type="RefSeq" id="WP_418891720.1">
    <property type="nucleotide sequence ID" value="NZ_JBEUWX010000002.1"/>
</dbReference>
<organism evidence="1 2">
    <name type="scientific">Dentiradicibacter hellwigii</name>
    <dbReference type="NCBI Taxonomy" id="3149053"/>
    <lineage>
        <taxon>Bacteria</taxon>
        <taxon>Pseudomonadati</taxon>
        <taxon>Pseudomonadota</taxon>
        <taxon>Betaproteobacteria</taxon>
        <taxon>Rhodocyclales</taxon>
        <taxon>Rhodocyclaceae</taxon>
        <taxon>Dentiradicibacter</taxon>
    </lineage>
</organism>
<reference evidence="2" key="1">
    <citation type="submission" date="2024-06" db="EMBL/GenBank/DDBJ databases">
        <title>Radixoralia hellwigii gen. nov., sp nov., isolated from a root canal in the human oral cavity.</title>
        <authorList>
            <person name="Bartsch S."/>
            <person name="Wittmer A."/>
            <person name="Schulz A.-K."/>
            <person name="Neumann-Schaal M."/>
            <person name="Wolf J."/>
            <person name="Gronow S."/>
            <person name="Tennert C."/>
            <person name="Haecker G."/>
            <person name="Cieplik F."/>
            <person name="Al-Ahmad A."/>
        </authorList>
    </citation>
    <scope>NUCLEOTIDE SEQUENCE [LARGE SCALE GENOMIC DNA]</scope>
    <source>
        <strain evidence="2">Wk13</strain>
    </source>
</reference>
<keyword evidence="2" id="KW-1185">Reference proteome</keyword>
<sequence>MKLLYSILKSNHYTSDIYKSDYVSGEDLYNEIGYDQKTLITQDNAYKNTCATRMSLALIKSGVLFDGRLPIKKGKYKGLKVESGAKLLADQLAKPQILGKPKIFDASDAPTKLAGKKGIVFFWKIDGYGGSHIDLIETANSMHVCNSACYFSSKEVWFWQLD</sequence>
<gene>
    <name evidence="1" type="ORF">ABCS64_10185</name>
</gene>
<comment type="caution">
    <text evidence="1">The sequence shown here is derived from an EMBL/GenBank/DDBJ whole genome shotgun (WGS) entry which is preliminary data.</text>
</comment>
<dbReference type="Gene3D" id="4.10.280.80">
    <property type="match status" value="1"/>
</dbReference>
<dbReference type="EMBL" id="JBEUWX010000002">
    <property type="protein sequence ID" value="MFA9950679.1"/>
    <property type="molecule type" value="Genomic_DNA"/>
</dbReference>
<evidence type="ECO:0000313" key="2">
    <source>
        <dbReference type="Proteomes" id="UP001574673"/>
    </source>
</evidence>
<proteinExistence type="predicted"/>
<accession>A0ABV4UGX8</accession>
<dbReference type="Pfam" id="PF14113">
    <property type="entry name" value="Tae4"/>
    <property type="match status" value="1"/>
</dbReference>
<dbReference type="Gene3D" id="3.90.1720.80">
    <property type="match status" value="1"/>
</dbReference>
<dbReference type="InterPro" id="IPR025562">
    <property type="entry name" value="Tae4"/>
</dbReference>